<evidence type="ECO:0000313" key="3">
    <source>
        <dbReference type="Proteomes" id="UP001166093"/>
    </source>
</evidence>
<dbReference type="SUPFAM" id="SSF49899">
    <property type="entry name" value="Concanavalin A-like lectins/glucanases"/>
    <property type="match status" value="1"/>
</dbReference>
<evidence type="ECO:0000313" key="2">
    <source>
        <dbReference type="EMBL" id="MBN3278773.1"/>
    </source>
</evidence>
<dbReference type="Gene3D" id="2.60.120.920">
    <property type="match status" value="1"/>
</dbReference>
<dbReference type="Pfam" id="PF13765">
    <property type="entry name" value="PRY"/>
    <property type="match status" value="1"/>
</dbReference>
<dbReference type="Pfam" id="PF00622">
    <property type="entry name" value="SPRY"/>
    <property type="match status" value="1"/>
</dbReference>
<name>A0ABS2XXQ1_POLSP</name>
<dbReference type="PROSITE" id="PS50188">
    <property type="entry name" value="B302_SPRY"/>
    <property type="match status" value="1"/>
</dbReference>
<dbReference type="InterPro" id="IPR006574">
    <property type="entry name" value="PRY"/>
</dbReference>
<dbReference type="Proteomes" id="UP001166093">
    <property type="component" value="Unassembled WGS sequence"/>
</dbReference>
<dbReference type="SMART" id="SM00589">
    <property type="entry name" value="PRY"/>
    <property type="match status" value="1"/>
</dbReference>
<keyword evidence="3" id="KW-1185">Reference proteome</keyword>
<evidence type="ECO:0000259" key="1">
    <source>
        <dbReference type="PROSITE" id="PS50188"/>
    </source>
</evidence>
<accession>A0ABS2XXQ1</accession>
<dbReference type="InterPro" id="IPR050143">
    <property type="entry name" value="TRIM/RBCC"/>
</dbReference>
<dbReference type="GO" id="GO:0016874">
    <property type="term" value="F:ligase activity"/>
    <property type="evidence" value="ECO:0007669"/>
    <property type="project" value="UniProtKB-KW"/>
</dbReference>
<comment type="caution">
    <text evidence="2">The sequence shown here is derived from an EMBL/GenBank/DDBJ whole genome shotgun (WGS) entry which is preliminary data.</text>
</comment>
<organism evidence="2 3">
    <name type="scientific">Polyodon spathula</name>
    <name type="common">North American paddlefish</name>
    <name type="synonym">Squalus spathula</name>
    <dbReference type="NCBI Taxonomy" id="7913"/>
    <lineage>
        <taxon>Eukaryota</taxon>
        <taxon>Metazoa</taxon>
        <taxon>Chordata</taxon>
        <taxon>Craniata</taxon>
        <taxon>Vertebrata</taxon>
        <taxon>Euteleostomi</taxon>
        <taxon>Actinopterygii</taxon>
        <taxon>Chondrostei</taxon>
        <taxon>Acipenseriformes</taxon>
        <taxon>Polyodontidae</taxon>
        <taxon>Polyodon</taxon>
    </lineage>
</organism>
<dbReference type="CDD" id="cd13733">
    <property type="entry name" value="SPRY_PRY_C-I_1"/>
    <property type="match status" value="1"/>
</dbReference>
<protein>
    <submittedName>
        <fullName evidence="2">TRI39 ligase</fullName>
    </submittedName>
</protein>
<keyword evidence="2" id="KW-0436">Ligase</keyword>
<reference evidence="2" key="1">
    <citation type="journal article" date="2021" name="Cell">
        <title>Tracing the genetic footprints of vertebrate landing in non-teleost ray-finned fishes.</title>
        <authorList>
            <person name="Bi X."/>
            <person name="Wang K."/>
            <person name="Yang L."/>
            <person name="Pan H."/>
            <person name="Jiang H."/>
            <person name="Wei Q."/>
            <person name="Fang M."/>
            <person name="Yu H."/>
            <person name="Zhu C."/>
            <person name="Cai Y."/>
            <person name="He Y."/>
            <person name="Gan X."/>
            <person name="Zeng H."/>
            <person name="Yu D."/>
            <person name="Zhu Y."/>
            <person name="Jiang H."/>
            <person name="Qiu Q."/>
            <person name="Yang H."/>
            <person name="Zhang Y.E."/>
            <person name="Wang W."/>
            <person name="Zhu M."/>
            <person name="He S."/>
            <person name="Zhang G."/>
        </authorList>
    </citation>
    <scope>NUCLEOTIDE SEQUENCE</scope>
    <source>
        <strain evidence="2">Pddl_001</strain>
    </source>
</reference>
<feature type="non-terminal residue" evidence="2">
    <location>
        <position position="190"/>
    </location>
</feature>
<dbReference type="PRINTS" id="PR01407">
    <property type="entry name" value="BUTYPHLNCDUF"/>
</dbReference>
<dbReference type="InterPro" id="IPR013320">
    <property type="entry name" value="ConA-like_dom_sf"/>
</dbReference>
<feature type="non-terminal residue" evidence="2">
    <location>
        <position position="1"/>
    </location>
</feature>
<dbReference type="InterPro" id="IPR003879">
    <property type="entry name" value="Butyrophylin_SPRY"/>
</dbReference>
<dbReference type="EMBL" id="JAAWVQ010082359">
    <property type="protein sequence ID" value="MBN3278773.1"/>
    <property type="molecule type" value="Genomic_DNA"/>
</dbReference>
<dbReference type="InterPro" id="IPR001870">
    <property type="entry name" value="B30.2/SPRY"/>
</dbReference>
<sequence>MSPLCSTVDVTLDPETVHPQLTLSAEGKRVRQRAKRQRLPNTPERFDFMQCVLGREGFTSGRRYWQVQVGGNTEWRLGVSRESAPRKGEFSMTAQQGYWTVWWFRGEFTARTDPWTPLPRSLKPQKLGVYLDYEEGQLSFYKVESRSHIYTFTDMEFNPREKLYPFFWTLDSDTDLVLESPDPDPVSAAD</sequence>
<gene>
    <name evidence="2" type="primary">Trim39_1</name>
    <name evidence="2" type="ORF">GTO93_0019885</name>
</gene>
<proteinExistence type="predicted"/>
<dbReference type="InterPro" id="IPR003877">
    <property type="entry name" value="SPRY_dom"/>
</dbReference>
<dbReference type="SMART" id="SM00449">
    <property type="entry name" value="SPRY"/>
    <property type="match status" value="1"/>
</dbReference>
<dbReference type="InterPro" id="IPR043136">
    <property type="entry name" value="B30.2/SPRY_sf"/>
</dbReference>
<feature type="domain" description="B30.2/SPRY" evidence="1">
    <location>
        <begin position="1"/>
        <end position="185"/>
    </location>
</feature>
<dbReference type="PANTHER" id="PTHR24103">
    <property type="entry name" value="E3 UBIQUITIN-PROTEIN LIGASE TRIM"/>
    <property type="match status" value="1"/>
</dbReference>